<keyword evidence="2" id="KW-1185">Reference proteome</keyword>
<accession>A0AAV4SB40</accession>
<proteinExistence type="predicted"/>
<name>A0AAV4SB40_CAEEX</name>
<protein>
    <submittedName>
        <fullName evidence="1">Uncharacterized protein</fullName>
    </submittedName>
</protein>
<organism evidence="1 2">
    <name type="scientific">Caerostris extrusa</name>
    <name type="common">Bark spider</name>
    <name type="synonym">Caerostris bankana</name>
    <dbReference type="NCBI Taxonomy" id="172846"/>
    <lineage>
        <taxon>Eukaryota</taxon>
        <taxon>Metazoa</taxon>
        <taxon>Ecdysozoa</taxon>
        <taxon>Arthropoda</taxon>
        <taxon>Chelicerata</taxon>
        <taxon>Arachnida</taxon>
        <taxon>Araneae</taxon>
        <taxon>Araneomorphae</taxon>
        <taxon>Entelegynae</taxon>
        <taxon>Araneoidea</taxon>
        <taxon>Araneidae</taxon>
        <taxon>Caerostris</taxon>
    </lineage>
</organism>
<sequence length="233" mass="25742">MKRPAAAILAIIQNEGSENVSNKRQFVSFTPSHQLDGSEPAQAVQVKFGVGASNEPPSRSRFLFRIFLVQLTNQAASIKCEVSKAKSAFKSIEDFAQDVTSFFIEIIGPLYLLCHVPCHQRIRKWHRTAPCNWIRSEEGTKCHAIMYHQTTLLHFFLVAKGNLPVDGAEVTGFRSRRLWMLCEFGVMTMFRPGPAGDRAFRATPPACGTSGTPELLEAGLQGASENPLTHGPL</sequence>
<comment type="caution">
    <text evidence="1">The sequence shown here is derived from an EMBL/GenBank/DDBJ whole genome shotgun (WGS) entry which is preliminary data.</text>
</comment>
<reference evidence="1 2" key="1">
    <citation type="submission" date="2021-06" db="EMBL/GenBank/DDBJ databases">
        <title>Caerostris extrusa draft genome.</title>
        <authorList>
            <person name="Kono N."/>
            <person name="Arakawa K."/>
        </authorList>
    </citation>
    <scope>NUCLEOTIDE SEQUENCE [LARGE SCALE GENOMIC DNA]</scope>
</reference>
<dbReference type="AlphaFoldDB" id="A0AAV4SB40"/>
<dbReference type="EMBL" id="BPLR01009093">
    <property type="protein sequence ID" value="GIY29592.1"/>
    <property type="molecule type" value="Genomic_DNA"/>
</dbReference>
<evidence type="ECO:0000313" key="2">
    <source>
        <dbReference type="Proteomes" id="UP001054945"/>
    </source>
</evidence>
<evidence type="ECO:0000313" key="1">
    <source>
        <dbReference type="EMBL" id="GIY29592.1"/>
    </source>
</evidence>
<gene>
    <name evidence="1" type="ORF">CEXT_65221</name>
</gene>
<dbReference type="Proteomes" id="UP001054945">
    <property type="component" value="Unassembled WGS sequence"/>
</dbReference>